<dbReference type="GO" id="GO:0005737">
    <property type="term" value="C:cytoplasm"/>
    <property type="evidence" value="ECO:0007669"/>
    <property type="project" value="TreeGrafter"/>
</dbReference>
<evidence type="ECO:0000256" key="3">
    <source>
        <dbReference type="PROSITE-ProRule" id="PRU00657"/>
    </source>
</evidence>
<feature type="domain" description="Dicer dsRNA-binding fold" evidence="4">
    <location>
        <begin position="47"/>
        <end position="137"/>
    </location>
</feature>
<gene>
    <name evidence="5" type="ORF">EYZ11_002631</name>
</gene>
<evidence type="ECO:0000256" key="2">
    <source>
        <dbReference type="ARBA" id="ARBA00022884"/>
    </source>
</evidence>
<dbReference type="GO" id="GO:0005634">
    <property type="term" value="C:nucleus"/>
    <property type="evidence" value="ECO:0007669"/>
    <property type="project" value="TreeGrafter"/>
</dbReference>
<dbReference type="STRING" id="1220188.A0A4S3JR02"/>
<dbReference type="AlphaFoldDB" id="A0A4S3JR02"/>
<evidence type="ECO:0000313" key="6">
    <source>
        <dbReference type="Proteomes" id="UP000308092"/>
    </source>
</evidence>
<dbReference type="InterPro" id="IPR038248">
    <property type="entry name" value="Dicer_dimer_sf"/>
</dbReference>
<dbReference type="GO" id="GO:0030422">
    <property type="term" value="P:siRNA processing"/>
    <property type="evidence" value="ECO:0007669"/>
    <property type="project" value="TreeGrafter"/>
</dbReference>
<dbReference type="Gene3D" id="3.30.160.380">
    <property type="entry name" value="Dicer dimerisation domain"/>
    <property type="match status" value="1"/>
</dbReference>
<dbReference type="GO" id="GO:0004525">
    <property type="term" value="F:ribonuclease III activity"/>
    <property type="evidence" value="ECO:0007669"/>
    <property type="project" value="TreeGrafter"/>
</dbReference>
<evidence type="ECO:0000256" key="1">
    <source>
        <dbReference type="ARBA" id="ARBA00022801"/>
    </source>
</evidence>
<keyword evidence="2 3" id="KW-0694">RNA-binding</keyword>
<dbReference type="FunFam" id="3.30.160.380:FF:000004">
    <property type="entry name" value="Dicer-like protein 1"/>
    <property type="match status" value="1"/>
</dbReference>
<evidence type="ECO:0000313" key="5">
    <source>
        <dbReference type="EMBL" id="THC97880.1"/>
    </source>
</evidence>
<accession>A0A4S3JR02</accession>
<dbReference type="EMBL" id="SOSA01000060">
    <property type="protein sequence ID" value="THC97880.1"/>
    <property type="molecule type" value="Genomic_DNA"/>
</dbReference>
<keyword evidence="1" id="KW-0378">Hydrolase</keyword>
<proteinExistence type="predicted"/>
<comment type="caution">
    <text evidence="5">The sequence shown here is derived from an EMBL/GenBank/DDBJ whole genome shotgun (WGS) entry which is preliminary data.</text>
</comment>
<reference evidence="5 6" key="1">
    <citation type="submission" date="2019-03" db="EMBL/GenBank/DDBJ databases">
        <title>The genome sequence of a newly discovered highly antifungal drug resistant Aspergillus species, Aspergillus tanneri NIH 1004.</title>
        <authorList>
            <person name="Mounaud S."/>
            <person name="Singh I."/>
            <person name="Joardar V."/>
            <person name="Pakala S."/>
            <person name="Pakala S."/>
            <person name="Venepally P."/>
            <person name="Hoover J."/>
            <person name="Nierman W."/>
            <person name="Chung J."/>
            <person name="Losada L."/>
        </authorList>
    </citation>
    <scope>NUCLEOTIDE SEQUENCE [LARGE SCALE GENOMIC DNA]</scope>
    <source>
        <strain evidence="5 6">NIH1004</strain>
    </source>
</reference>
<sequence length="196" mass="22045">MQNFCETLPEDRILYGNDYDLESMLQKEGKRTLTIRATGATLTYHSAIAILARYASSLQYERGIVAQAAYVVLPVNNTFVCEVILPEKSPIRGFVGSPEVKKSTAKQSAAFDACLMLRKHKLLDDYFNSVYHKRLPVMRNAKLAITSKRTNLYAMLSKPSLWDKQLGTLPDQIYVTIISAIDSQKVAKVPSLFYLS</sequence>
<organism evidence="5 6">
    <name type="scientific">Aspergillus tanneri</name>
    <dbReference type="NCBI Taxonomy" id="1220188"/>
    <lineage>
        <taxon>Eukaryota</taxon>
        <taxon>Fungi</taxon>
        <taxon>Dikarya</taxon>
        <taxon>Ascomycota</taxon>
        <taxon>Pezizomycotina</taxon>
        <taxon>Eurotiomycetes</taxon>
        <taxon>Eurotiomycetidae</taxon>
        <taxon>Eurotiales</taxon>
        <taxon>Aspergillaceae</taxon>
        <taxon>Aspergillus</taxon>
        <taxon>Aspergillus subgen. Circumdati</taxon>
    </lineage>
</organism>
<dbReference type="PROSITE" id="PS51327">
    <property type="entry name" value="DICER_DSRBF"/>
    <property type="match status" value="1"/>
</dbReference>
<keyword evidence="6" id="KW-1185">Reference proteome</keyword>
<dbReference type="PANTHER" id="PTHR14950">
    <property type="entry name" value="DICER-RELATED"/>
    <property type="match status" value="1"/>
</dbReference>
<protein>
    <recommendedName>
        <fullName evidence="4">Dicer dsRNA-binding fold domain-containing protein</fullName>
    </recommendedName>
</protein>
<dbReference type="PANTHER" id="PTHR14950:SF62">
    <property type="entry name" value="DICER-LIKE PROTEIN 1"/>
    <property type="match status" value="1"/>
</dbReference>
<dbReference type="Proteomes" id="UP000308092">
    <property type="component" value="Unassembled WGS sequence"/>
</dbReference>
<name>A0A4S3JR02_9EURO</name>
<dbReference type="Pfam" id="PF03368">
    <property type="entry name" value="Dicer_dimer"/>
    <property type="match status" value="1"/>
</dbReference>
<dbReference type="InterPro" id="IPR005034">
    <property type="entry name" value="Dicer_dimerisation"/>
</dbReference>
<dbReference type="GO" id="GO:0003723">
    <property type="term" value="F:RNA binding"/>
    <property type="evidence" value="ECO:0007669"/>
    <property type="project" value="UniProtKB-UniRule"/>
</dbReference>
<dbReference type="VEuPathDB" id="FungiDB:EYZ11_002631"/>
<evidence type="ECO:0000259" key="4">
    <source>
        <dbReference type="PROSITE" id="PS51327"/>
    </source>
</evidence>